<reference evidence="7" key="1">
    <citation type="submission" date="2021-06" db="EMBL/GenBank/DDBJ databases">
        <authorList>
            <consortium name="Wellcome Sanger Institute Data Sharing"/>
        </authorList>
    </citation>
    <scope>NUCLEOTIDE SEQUENCE [LARGE SCALE GENOMIC DNA]</scope>
</reference>
<dbReference type="InterPro" id="IPR038213">
    <property type="entry name" value="IFI6/IFI27-like_sf"/>
</dbReference>
<name>A0A8C4S7L5_ERPCA</name>
<accession>A0A8C4S7L5</accession>
<dbReference type="GO" id="GO:0001836">
    <property type="term" value="P:release of cytochrome c from mitochondria"/>
    <property type="evidence" value="ECO:0007669"/>
    <property type="project" value="TreeGrafter"/>
</dbReference>
<evidence type="ECO:0000256" key="2">
    <source>
        <dbReference type="ARBA" id="ARBA00007262"/>
    </source>
</evidence>
<dbReference type="InterPro" id="IPR009311">
    <property type="entry name" value="IFI6/IFI27-like"/>
</dbReference>
<dbReference type="Gene3D" id="6.10.110.10">
    <property type="match status" value="1"/>
</dbReference>
<evidence type="ECO:0000256" key="3">
    <source>
        <dbReference type="ARBA" id="ARBA00022692"/>
    </source>
</evidence>
<evidence type="ECO:0000256" key="1">
    <source>
        <dbReference type="ARBA" id="ARBA00004141"/>
    </source>
</evidence>
<reference evidence="7" key="3">
    <citation type="submission" date="2025-09" db="UniProtKB">
        <authorList>
            <consortium name="Ensembl"/>
        </authorList>
    </citation>
    <scope>IDENTIFICATION</scope>
</reference>
<dbReference type="GeneTree" id="ENSGT01140000282763"/>
<dbReference type="AlphaFoldDB" id="A0A8C4S7L5"/>
<dbReference type="Proteomes" id="UP000694620">
    <property type="component" value="Chromosome 7"/>
</dbReference>
<keyword evidence="5 6" id="KW-0472">Membrane</keyword>
<keyword evidence="4 6" id="KW-1133">Transmembrane helix</keyword>
<comment type="similarity">
    <text evidence="2">Belongs to the IFI6/IFI27 family.</text>
</comment>
<protein>
    <submittedName>
        <fullName evidence="7">Uncharacterized protein</fullName>
    </submittedName>
</protein>
<evidence type="ECO:0000313" key="7">
    <source>
        <dbReference type="Ensembl" id="ENSECRP00000012250.1"/>
    </source>
</evidence>
<evidence type="ECO:0000256" key="6">
    <source>
        <dbReference type="SAM" id="Phobius"/>
    </source>
</evidence>
<dbReference type="PANTHER" id="PTHR16932">
    <property type="entry name" value="INTERFERON ALPHA-INDUCIBLE PROTEIN 27"/>
    <property type="match status" value="1"/>
</dbReference>
<dbReference type="GO" id="GO:0031966">
    <property type="term" value="C:mitochondrial membrane"/>
    <property type="evidence" value="ECO:0007669"/>
    <property type="project" value="TreeGrafter"/>
</dbReference>
<dbReference type="Ensembl" id="ENSECRT00000012449.1">
    <property type="protein sequence ID" value="ENSECRP00000012250.1"/>
    <property type="gene ID" value="ENSECRG00000008149.1"/>
</dbReference>
<evidence type="ECO:0000256" key="4">
    <source>
        <dbReference type="ARBA" id="ARBA00022989"/>
    </source>
</evidence>
<sequence>QWGHMIMHGDALTVAIVPVVFGTIGFTSTGIAEGSVAAKMMSSAAITNGGGVAAGGVIATLQSLDSTNLLNLKE</sequence>
<comment type="subcellular location">
    <subcellularLocation>
        <location evidence="1">Membrane</location>
        <topology evidence="1">Multi-pass membrane protein</topology>
    </subcellularLocation>
</comment>
<dbReference type="PANTHER" id="PTHR16932:SF18">
    <property type="entry name" value="INTERFERON, ALPHA-INDUCIBLE PROTEIN 27-LIKE 2"/>
    <property type="match status" value="1"/>
</dbReference>
<dbReference type="Pfam" id="PF06140">
    <property type="entry name" value="Ifi-6-16"/>
    <property type="match status" value="1"/>
</dbReference>
<evidence type="ECO:0000256" key="5">
    <source>
        <dbReference type="ARBA" id="ARBA00023136"/>
    </source>
</evidence>
<feature type="transmembrane region" description="Helical" evidence="6">
    <location>
        <begin position="12"/>
        <end position="32"/>
    </location>
</feature>
<organism evidence="7 8">
    <name type="scientific">Erpetoichthys calabaricus</name>
    <name type="common">Rope fish</name>
    <name type="synonym">Calamoichthys calabaricus</name>
    <dbReference type="NCBI Taxonomy" id="27687"/>
    <lineage>
        <taxon>Eukaryota</taxon>
        <taxon>Metazoa</taxon>
        <taxon>Chordata</taxon>
        <taxon>Craniata</taxon>
        <taxon>Vertebrata</taxon>
        <taxon>Euteleostomi</taxon>
        <taxon>Actinopterygii</taxon>
        <taxon>Polypteriformes</taxon>
        <taxon>Polypteridae</taxon>
        <taxon>Erpetoichthys</taxon>
    </lineage>
</organism>
<keyword evidence="8" id="KW-1185">Reference proteome</keyword>
<reference evidence="7" key="2">
    <citation type="submission" date="2025-08" db="UniProtKB">
        <authorList>
            <consortium name="Ensembl"/>
        </authorList>
    </citation>
    <scope>IDENTIFICATION</scope>
</reference>
<keyword evidence="3 6" id="KW-0812">Transmembrane</keyword>
<proteinExistence type="inferred from homology"/>
<dbReference type="GO" id="GO:0097193">
    <property type="term" value="P:intrinsic apoptotic signaling pathway"/>
    <property type="evidence" value="ECO:0007669"/>
    <property type="project" value="TreeGrafter"/>
</dbReference>
<evidence type="ECO:0000313" key="8">
    <source>
        <dbReference type="Proteomes" id="UP000694620"/>
    </source>
</evidence>